<proteinExistence type="predicted"/>
<dbReference type="InterPro" id="IPR027275">
    <property type="entry name" value="PRC-brl_dom"/>
</dbReference>
<dbReference type="Pfam" id="PF05239">
    <property type="entry name" value="PRC"/>
    <property type="match status" value="1"/>
</dbReference>
<accession>T1AB58</accession>
<dbReference type="EMBL" id="AUZX01012521">
    <property type="protein sequence ID" value="EQD39045.1"/>
    <property type="molecule type" value="Genomic_DNA"/>
</dbReference>
<dbReference type="PANTHER" id="PTHR38137">
    <property type="entry name" value="PRC-BARREL DOMAIN PROTEIN"/>
    <property type="match status" value="1"/>
</dbReference>
<dbReference type="InterPro" id="IPR011033">
    <property type="entry name" value="PRC_barrel-like_sf"/>
</dbReference>
<dbReference type="AlphaFoldDB" id="T1AB58"/>
<reference evidence="2" key="2">
    <citation type="journal article" date="2014" name="ISME J.">
        <title>Microbial stratification in low pH oxic and suboxic macroscopic growths along an acid mine drainage.</title>
        <authorList>
            <person name="Mendez-Garcia C."/>
            <person name="Mesa V."/>
            <person name="Sprenger R.R."/>
            <person name="Richter M."/>
            <person name="Diez M.S."/>
            <person name="Solano J."/>
            <person name="Bargiela R."/>
            <person name="Golyshina O.V."/>
            <person name="Manteca A."/>
            <person name="Ramos J.L."/>
            <person name="Gallego J.R."/>
            <person name="Llorente I."/>
            <person name="Martins Dos Santos V.A."/>
            <person name="Jensen O.N."/>
            <person name="Pelaez A.I."/>
            <person name="Sanchez J."/>
            <person name="Ferrer M."/>
        </authorList>
    </citation>
    <scope>NUCLEOTIDE SEQUENCE</scope>
</reference>
<dbReference type="Gene3D" id="2.30.30.240">
    <property type="entry name" value="PRC-barrel domain"/>
    <property type="match status" value="1"/>
</dbReference>
<sequence>MIAWRVLKLPEISEIINMDVYSEKAILVGKVSDMIIDLDTGSIYGILIKESNPNIVDGGAPISIPYRWVKSVGDAIILRKFPARVRITGINPP</sequence>
<evidence type="ECO:0000313" key="2">
    <source>
        <dbReference type="EMBL" id="EQD39045.1"/>
    </source>
</evidence>
<dbReference type="PANTHER" id="PTHR38137:SF1">
    <property type="entry name" value="PRC-BARREL DOMAIN-CONTAINING PROTEIN"/>
    <property type="match status" value="1"/>
</dbReference>
<name>T1AB58_9ZZZZ</name>
<evidence type="ECO:0000259" key="1">
    <source>
        <dbReference type="Pfam" id="PF05239"/>
    </source>
</evidence>
<organism evidence="2">
    <name type="scientific">mine drainage metagenome</name>
    <dbReference type="NCBI Taxonomy" id="410659"/>
    <lineage>
        <taxon>unclassified sequences</taxon>
        <taxon>metagenomes</taxon>
        <taxon>ecological metagenomes</taxon>
    </lineage>
</organism>
<gene>
    <name evidence="2" type="ORF">B1A_17033</name>
</gene>
<protein>
    <submittedName>
        <fullName evidence="2">PRC-barrel domain protein</fullName>
    </submittedName>
</protein>
<comment type="caution">
    <text evidence="2">The sequence shown here is derived from an EMBL/GenBank/DDBJ whole genome shotgun (WGS) entry which is preliminary data.</text>
</comment>
<dbReference type="SUPFAM" id="SSF50346">
    <property type="entry name" value="PRC-barrel domain"/>
    <property type="match status" value="1"/>
</dbReference>
<reference evidence="2" key="1">
    <citation type="submission" date="2013-08" db="EMBL/GenBank/DDBJ databases">
        <authorList>
            <person name="Mendez C."/>
            <person name="Richter M."/>
            <person name="Ferrer M."/>
            <person name="Sanchez J."/>
        </authorList>
    </citation>
    <scope>NUCLEOTIDE SEQUENCE</scope>
</reference>
<feature type="domain" description="PRC-barrel" evidence="1">
    <location>
        <begin position="12"/>
        <end position="80"/>
    </location>
</feature>